<evidence type="ECO:0008006" key="4">
    <source>
        <dbReference type="Google" id="ProtNLM"/>
    </source>
</evidence>
<gene>
    <name evidence="2" type="ORF">E6C55_09665</name>
</gene>
<evidence type="ECO:0000313" key="3">
    <source>
        <dbReference type="Proteomes" id="UP000310636"/>
    </source>
</evidence>
<feature type="transmembrane region" description="Helical" evidence="1">
    <location>
        <begin position="169"/>
        <end position="191"/>
    </location>
</feature>
<dbReference type="EMBL" id="SSOB01000010">
    <property type="protein sequence ID" value="THF80864.1"/>
    <property type="molecule type" value="Genomic_DNA"/>
</dbReference>
<feature type="transmembrane region" description="Helical" evidence="1">
    <location>
        <begin position="65"/>
        <end position="86"/>
    </location>
</feature>
<feature type="transmembrane region" description="Helical" evidence="1">
    <location>
        <begin position="92"/>
        <end position="111"/>
    </location>
</feature>
<evidence type="ECO:0000313" key="2">
    <source>
        <dbReference type="EMBL" id="THF80864.1"/>
    </source>
</evidence>
<reference evidence="2 3" key="1">
    <citation type="submission" date="2019-04" db="EMBL/GenBank/DDBJ databases">
        <title>Cohnella sp. nov. isolated from preserved vegetables.</title>
        <authorList>
            <person name="Lin S.-Y."/>
            <person name="Hung M.-H."/>
            <person name="Young C.-C."/>
        </authorList>
    </citation>
    <scope>NUCLEOTIDE SEQUENCE [LARGE SCALE GENOMIC DNA]</scope>
    <source>
        <strain evidence="2 3">CC-MHH1044</strain>
    </source>
</reference>
<accession>A0A4S4C1L5</accession>
<feature type="transmembrane region" description="Helical" evidence="1">
    <location>
        <begin position="33"/>
        <end position="53"/>
    </location>
</feature>
<dbReference type="Proteomes" id="UP000310636">
    <property type="component" value="Unassembled WGS sequence"/>
</dbReference>
<dbReference type="PANTHER" id="PTHR37810:SF5">
    <property type="entry name" value="IMMUNITY PROTEIN SDPI"/>
    <property type="match status" value="1"/>
</dbReference>
<dbReference type="OrthoDB" id="9808690at2"/>
<keyword evidence="1" id="KW-1133">Transmembrane helix</keyword>
<dbReference type="PIRSF" id="PIRSF038959">
    <property type="entry name" value="SdpI"/>
    <property type="match status" value="1"/>
</dbReference>
<dbReference type="AlphaFoldDB" id="A0A4S4C1L5"/>
<dbReference type="InterPro" id="IPR026272">
    <property type="entry name" value="SdpI"/>
</dbReference>
<evidence type="ECO:0000256" key="1">
    <source>
        <dbReference type="SAM" id="Phobius"/>
    </source>
</evidence>
<keyword evidence="3" id="KW-1185">Reference proteome</keyword>
<dbReference type="GO" id="GO:0009636">
    <property type="term" value="P:response to toxic substance"/>
    <property type="evidence" value="ECO:0007669"/>
    <property type="project" value="TreeGrafter"/>
</dbReference>
<proteinExistence type="predicted"/>
<sequence length="198" mass="22204">MYLIFDAKLPSEVAAHYNVAGEVDRMMAKRDFWLTYGATAILLPALMTVLRRIDPRRSNYSRFQGYFSLIRWGLSLFIHVIFVLMIADQLGYSLPIPKLIIGAVGVLWMVLGNRMSQVKSNFFVGIRTPWALSDETNWNRTHRLAAKLWVVAGLLMFAAAWVVPNAWLAVVVLVAALGSALVPAAYSYVLYARGPRAN</sequence>
<name>A0A4S4C1L5_9BACL</name>
<dbReference type="PANTHER" id="PTHR37810">
    <property type="entry name" value="IMMUNITY PROTEIN SDPI"/>
    <property type="match status" value="1"/>
</dbReference>
<dbReference type="Pfam" id="PF13630">
    <property type="entry name" value="SdpI"/>
    <property type="match status" value="1"/>
</dbReference>
<organism evidence="2 3">
    <name type="scientific">Cohnella fermenti</name>
    <dbReference type="NCBI Taxonomy" id="2565925"/>
    <lineage>
        <taxon>Bacteria</taxon>
        <taxon>Bacillati</taxon>
        <taxon>Bacillota</taxon>
        <taxon>Bacilli</taxon>
        <taxon>Bacillales</taxon>
        <taxon>Paenibacillaceae</taxon>
        <taxon>Cohnella</taxon>
    </lineage>
</organism>
<keyword evidence="1" id="KW-0472">Membrane</keyword>
<comment type="caution">
    <text evidence="2">The sequence shown here is derived from an EMBL/GenBank/DDBJ whole genome shotgun (WGS) entry which is preliminary data.</text>
</comment>
<dbReference type="InterPro" id="IPR025962">
    <property type="entry name" value="SdpI/YhfL"/>
</dbReference>
<protein>
    <recommendedName>
        <fullName evidence="4">DUF1648 domain-containing protein</fullName>
    </recommendedName>
</protein>
<feature type="transmembrane region" description="Helical" evidence="1">
    <location>
        <begin position="144"/>
        <end position="163"/>
    </location>
</feature>
<keyword evidence="1" id="KW-0812">Transmembrane</keyword>